<evidence type="ECO:0008006" key="10">
    <source>
        <dbReference type="Google" id="ProtNLM"/>
    </source>
</evidence>
<dbReference type="GO" id="GO:0004497">
    <property type="term" value="F:monooxygenase activity"/>
    <property type="evidence" value="ECO:0007669"/>
    <property type="project" value="UniProtKB-KW"/>
</dbReference>
<proteinExistence type="inferred from homology"/>
<evidence type="ECO:0000313" key="9">
    <source>
        <dbReference type="Proteomes" id="UP000696280"/>
    </source>
</evidence>
<dbReference type="SUPFAM" id="SSF48264">
    <property type="entry name" value="Cytochrome P450"/>
    <property type="match status" value="1"/>
</dbReference>
<dbReference type="PANTHER" id="PTHR24305:SF166">
    <property type="entry name" value="CYTOCHROME P450 12A4, MITOCHONDRIAL-RELATED"/>
    <property type="match status" value="1"/>
</dbReference>
<comment type="caution">
    <text evidence="8">The sequence shown here is derived from an EMBL/GenBank/DDBJ whole genome shotgun (WGS) entry which is preliminary data.</text>
</comment>
<dbReference type="PANTHER" id="PTHR24305">
    <property type="entry name" value="CYTOCHROME P450"/>
    <property type="match status" value="1"/>
</dbReference>
<evidence type="ECO:0000256" key="1">
    <source>
        <dbReference type="ARBA" id="ARBA00001971"/>
    </source>
</evidence>
<evidence type="ECO:0000256" key="3">
    <source>
        <dbReference type="ARBA" id="ARBA00022723"/>
    </source>
</evidence>
<dbReference type="PRINTS" id="PR00385">
    <property type="entry name" value="P450"/>
</dbReference>
<feature type="compositionally biased region" description="Low complexity" evidence="7">
    <location>
        <begin position="483"/>
        <end position="494"/>
    </location>
</feature>
<evidence type="ECO:0000313" key="8">
    <source>
        <dbReference type="EMBL" id="CAG8960441.1"/>
    </source>
</evidence>
<keyword evidence="4 5" id="KW-0408">Iron</keyword>
<keyword evidence="5 6" id="KW-0349">Heme</keyword>
<dbReference type="InterPro" id="IPR050121">
    <property type="entry name" value="Cytochrome_P450_monoxygenase"/>
</dbReference>
<comment type="similarity">
    <text evidence="2 6">Belongs to the cytochrome P450 family.</text>
</comment>
<dbReference type="Pfam" id="PF00067">
    <property type="entry name" value="p450"/>
    <property type="match status" value="2"/>
</dbReference>
<dbReference type="InterPro" id="IPR001128">
    <property type="entry name" value="Cyt_P450"/>
</dbReference>
<dbReference type="GO" id="GO:0020037">
    <property type="term" value="F:heme binding"/>
    <property type="evidence" value="ECO:0007669"/>
    <property type="project" value="InterPro"/>
</dbReference>
<reference evidence="8" key="1">
    <citation type="submission" date="2021-07" db="EMBL/GenBank/DDBJ databases">
        <authorList>
            <person name="Durling M."/>
        </authorList>
    </citation>
    <scope>NUCLEOTIDE SEQUENCE</scope>
</reference>
<protein>
    <recommendedName>
        <fullName evidence="10">Cytochrome P450</fullName>
    </recommendedName>
</protein>
<gene>
    <name evidence="8" type="ORF">HYFRA_00008160</name>
</gene>
<dbReference type="GO" id="GO:0016705">
    <property type="term" value="F:oxidoreductase activity, acting on paired donors, with incorporation or reduction of molecular oxygen"/>
    <property type="evidence" value="ECO:0007669"/>
    <property type="project" value="InterPro"/>
</dbReference>
<evidence type="ECO:0000256" key="5">
    <source>
        <dbReference type="PIRSR" id="PIRSR602401-1"/>
    </source>
</evidence>
<dbReference type="AlphaFoldDB" id="A0A9N9PUN0"/>
<dbReference type="InterPro" id="IPR017972">
    <property type="entry name" value="Cyt_P450_CS"/>
</dbReference>
<keyword evidence="3 5" id="KW-0479">Metal-binding</keyword>
<sequence length="610" mass="68429">MQTLVALFTFSLLWVLLPLANNIRKARSTGLRYVVVPCFLYNILTAKLFKVTLLRLVDRLLPAPTLSSWRILVTSLWPLKYGHAPFKELGTDSVLVVAPGGNILYTSDAHVVSQIMSRGNDFPKPVAIYKQIDIYGKNVISSEGNAWRYHRRLTRPAFSEKNNQLVWKETIDLSGAMVSKLQGFRSGSTTVKNPGDDMMRLSLEVLGRAGLGEKSAGFTSSLEYVTVHIVSIMALMMFPKWIIQRIPAMVVRRLLKAYEDWKSQMQAMIRNRRSAILTGAYESVNTDLISQLVKGHSPITGPQFAQPLTLSDSEVLGNLFVFMVAGHETTANTIHFTLLQLALNPKIQQNVQKDLEDIFQGRPPATWSYEQDFPRLMDGVLGAAVRESLRVISPTLTLPKTTHRPQQLDIDGKEVTLPANTLIRVCVPSVHRNPRYWPYGPRKDSKGPDFPLNDAANDLDEFKPERWMAVKGSPGKSDDGSDSESSGNSSSRTTTKSETRQKPPKGAYIPFSDGQRSCLGKRFAQVEMMAALAVVLSECTVELAVDEWATDEEVVCMTTEERKSVWQKASEKAEMHLREKMTCIITVQLAKGYHIPLRFVKKGRERFRDV</sequence>
<dbReference type="InterPro" id="IPR036396">
    <property type="entry name" value="Cyt_P450_sf"/>
</dbReference>
<evidence type="ECO:0000256" key="2">
    <source>
        <dbReference type="ARBA" id="ARBA00010617"/>
    </source>
</evidence>
<keyword evidence="6" id="KW-0560">Oxidoreductase</keyword>
<keyword evidence="9" id="KW-1185">Reference proteome</keyword>
<dbReference type="GO" id="GO:0005506">
    <property type="term" value="F:iron ion binding"/>
    <property type="evidence" value="ECO:0007669"/>
    <property type="project" value="InterPro"/>
</dbReference>
<dbReference type="OrthoDB" id="1470350at2759"/>
<dbReference type="InterPro" id="IPR002401">
    <property type="entry name" value="Cyt_P450_E_grp-I"/>
</dbReference>
<evidence type="ECO:0000256" key="6">
    <source>
        <dbReference type="RuleBase" id="RU000461"/>
    </source>
</evidence>
<dbReference type="EMBL" id="CAJVRL010000099">
    <property type="protein sequence ID" value="CAG8960441.1"/>
    <property type="molecule type" value="Genomic_DNA"/>
</dbReference>
<evidence type="ECO:0000256" key="7">
    <source>
        <dbReference type="SAM" id="MobiDB-lite"/>
    </source>
</evidence>
<organism evidence="8 9">
    <name type="scientific">Hymenoscyphus fraxineus</name>
    <dbReference type="NCBI Taxonomy" id="746836"/>
    <lineage>
        <taxon>Eukaryota</taxon>
        <taxon>Fungi</taxon>
        <taxon>Dikarya</taxon>
        <taxon>Ascomycota</taxon>
        <taxon>Pezizomycotina</taxon>
        <taxon>Leotiomycetes</taxon>
        <taxon>Helotiales</taxon>
        <taxon>Helotiaceae</taxon>
        <taxon>Hymenoscyphus</taxon>
    </lineage>
</organism>
<evidence type="ECO:0000256" key="4">
    <source>
        <dbReference type="ARBA" id="ARBA00023004"/>
    </source>
</evidence>
<accession>A0A9N9PUN0</accession>
<comment type="cofactor">
    <cofactor evidence="1 5">
        <name>heme</name>
        <dbReference type="ChEBI" id="CHEBI:30413"/>
    </cofactor>
</comment>
<feature type="region of interest" description="Disordered" evidence="7">
    <location>
        <begin position="436"/>
        <end position="509"/>
    </location>
</feature>
<name>A0A9N9PUN0_9HELO</name>
<dbReference type="Gene3D" id="1.10.630.10">
    <property type="entry name" value="Cytochrome P450"/>
    <property type="match status" value="1"/>
</dbReference>
<feature type="binding site" description="axial binding residue" evidence="5">
    <location>
        <position position="518"/>
    </location>
    <ligand>
        <name>heme</name>
        <dbReference type="ChEBI" id="CHEBI:30413"/>
    </ligand>
    <ligandPart>
        <name>Fe</name>
        <dbReference type="ChEBI" id="CHEBI:18248"/>
    </ligandPart>
</feature>
<keyword evidence="6" id="KW-0503">Monooxygenase</keyword>
<dbReference type="PROSITE" id="PS00086">
    <property type="entry name" value="CYTOCHROME_P450"/>
    <property type="match status" value="1"/>
</dbReference>
<dbReference type="PRINTS" id="PR00463">
    <property type="entry name" value="EP450I"/>
</dbReference>
<dbReference type="Proteomes" id="UP000696280">
    <property type="component" value="Unassembled WGS sequence"/>
</dbReference>